<reference evidence="1 2" key="1">
    <citation type="submission" date="2023-09" db="EMBL/GenBank/DDBJ databases">
        <title>Nesidiocoris tenuis whole genome shotgun sequence.</title>
        <authorList>
            <person name="Shibata T."/>
            <person name="Shimoda M."/>
            <person name="Kobayashi T."/>
            <person name="Uehara T."/>
        </authorList>
    </citation>
    <scope>NUCLEOTIDE SEQUENCE [LARGE SCALE GENOMIC DNA]</scope>
    <source>
        <strain evidence="1 2">Japan</strain>
    </source>
</reference>
<gene>
    <name evidence="1" type="ORF">NTJ_05837</name>
</gene>
<dbReference type="Proteomes" id="UP001307889">
    <property type="component" value="Chromosome 4"/>
</dbReference>
<protein>
    <submittedName>
        <fullName evidence="1">Uncharacterized protein</fullName>
    </submittedName>
</protein>
<evidence type="ECO:0000313" key="2">
    <source>
        <dbReference type="Proteomes" id="UP001307889"/>
    </source>
</evidence>
<dbReference type="EMBL" id="AP028912">
    <property type="protein sequence ID" value="BES93028.1"/>
    <property type="molecule type" value="Genomic_DNA"/>
</dbReference>
<evidence type="ECO:0000313" key="1">
    <source>
        <dbReference type="EMBL" id="BES93028.1"/>
    </source>
</evidence>
<sequence length="110" mass="12415">MDRSVDYRVGRSRNTQTKVGLQFSPRARNTTERPRGHSFVTSLYCLLGENGEVICAVRHLRRIEYPSGRSMLSLAQLRSTGVTANFWRPNSVGSLHCLSDRSESVVCKSR</sequence>
<organism evidence="1 2">
    <name type="scientific">Nesidiocoris tenuis</name>
    <dbReference type="NCBI Taxonomy" id="355587"/>
    <lineage>
        <taxon>Eukaryota</taxon>
        <taxon>Metazoa</taxon>
        <taxon>Ecdysozoa</taxon>
        <taxon>Arthropoda</taxon>
        <taxon>Hexapoda</taxon>
        <taxon>Insecta</taxon>
        <taxon>Pterygota</taxon>
        <taxon>Neoptera</taxon>
        <taxon>Paraneoptera</taxon>
        <taxon>Hemiptera</taxon>
        <taxon>Heteroptera</taxon>
        <taxon>Panheteroptera</taxon>
        <taxon>Cimicomorpha</taxon>
        <taxon>Miridae</taxon>
        <taxon>Dicyphina</taxon>
        <taxon>Nesidiocoris</taxon>
    </lineage>
</organism>
<proteinExistence type="predicted"/>
<accession>A0ABN7ALC8</accession>
<name>A0ABN7ALC8_9HEMI</name>
<keyword evidence="2" id="KW-1185">Reference proteome</keyword>